<dbReference type="EMBL" id="CAVMJV010000094">
    <property type="protein sequence ID" value="CAK5093220.1"/>
    <property type="molecule type" value="Genomic_DNA"/>
</dbReference>
<organism evidence="1 2">
    <name type="scientific">Meloidogyne enterolobii</name>
    <name type="common">Root-knot nematode worm</name>
    <name type="synonym">Meloidogyne mayaguensis</name>
    <dbReference type="NCBI Taxonomy" id="390850"/>
    <lineage>
        <taxon>Eukaryota</taxon>
        <taxon>Metazoa</taxon>
        <taxon>Ecdysozoa</taxon>
        <taxon>Nematoda</taxon>
        <taxon>Chromadorea</taxon>
        <taxon>Rhabditida</taxon>
        <taxon>Tylenchina</taxon>
        <taxon>Tylenchomorpha</taxon>
        <taxon>Tylenchoidea</taxon>
        <taxon>Meloidogynidae</taxon>
        <taxon>Meloidogyninae</taxon>
        <taxon>Meloidogyne</taxon>
    </lineage>
</organism>
<accession>A0ACB1ALG8</accession>
<dbReference type="Proteomes" id="UP001497535">
    <property type="component" value="Unassembled WGS sequence"/>
</dbReference>
<protein>
    <submittedName>
        <fullName evidence="1">Uncharacterized protein</fullName>
    </submittedName>
</protein>
<keyword evidence="2" id="KW-1185">Reference proteome</keyword>
<gene>
    <name evidence="1" type="ORF">MENTE1834_LOCUS40316</name>
</gene>
<proteinExistence type="predicted"/>
<name>A0ACB1ALG8_MELEN</name>
<evidence type="ECO:0000313" key="2">
    <source>
        <dbReference type="Proteomes" id="UP001497535"/>
    </source>
</evidence>
<reference evidence="1" key="1">
    <citation type="submission" date="2023-11" db="EMBL/GenBank/DDBJ databases">
        <authorList>
            <person name="Poullet M."/>
        </authorList>
    </citation>
    <scope>NUCLEOTIDE SEQUENCE</scope>
    <source>
        <strain evidence="1">E1834</strain>
    </source>
</reference>
<evidence type="ECO:0000313" key="1">
    <source>
        <dbReference type="EMBL" id="CAK5093220.1"/>
    </source>
</evidence>
<comment type="caution">
    <text evidence="1">The sequence shown here is derived from an EMBL/GenBank/DDBJ whole genome shotgun (WGS) entry which is preliminary data.</text>
</comment>
<sequence>MKYFKNIFSGNSTRTSLKIKWEHRQEKQRHGHFHVVEPINERISQSHYVFSKFRPRELLAKLHIRTTKPEDYGLYKCKVSDDFGETEATVHLAMSTVQMPLASPPEMPRQCCARSGVNKRCLLMCGMTDSENRRYVPRPFMRQNCSGEISKVLACAMPLVDESACCLIKEVPSQCLYLCDHQQKAPNLMPSLCLDYVATAEQCRLSGIQNRPSVVRNLKAQITQENNLLSTSISLLINYDNSDRADIYYIYWRSEGGFWQHRSSNGTSKKLILASSVNELVVVAANAFGFSQPSQLFLREGNWVKI</sequence>